<comment type="subcellular location">
    <subcellularLocation>
        <location evidence="2">Secreted</location>
    </subcellularLocation>
</comment>
<evidence type="ECO:0000256" key="2">
    <source>
        <dbReference type="ARBA" id="ARBA00004613"/>
    </source>
</evidence>
<dbReference type="GO" id="GO:0032375">
    <property type="term" value="P:negative regulation of cholesterol transport"/>
    <property type="evidence" value="ECO:0007669"/>
    <property type="project" value="TreeGrafter"/>
</dbReference>
<dbReference type="Gene3D" id="4.10.260.30">
    <property type="entry name" value="Apolipoprotein C-I"/>
    <property type="match status" value="1"/>
</dbReference>
<evidence type="ECO:0000256" key="9">
    <source>
        <dbReference type="ARBA" id="ARBA00023313"/>
    </source>
</evidence>
<dbReference type="GO" id="GO:0042157">
    <property type="term" value="P:lipoprotein metabolic process"/>
    <property type="evidence" value="ECO:0007669"/>
    <property type="project" value="InterPro"/>
</dbReference>
<dbReference type="GO" id="GO:0050995">
    <property type="term" value="P:negative regulation of lipid catabolic process"/>
    <property type="evidence" value="ECO:0007669"/>
    <property type="project" value="TreeGrafter"/>
</dbReference>
<dbReference type="GO" id="GO:0005504">
    <property type="term" value="F:fatty acid binding"/>
    <property type="evidence" value="ECO:0007669"/>
    <property type="project" value="TreeGrafter"/>
</dbReference>
<dbReference type="GO" id="GO:0034447">
    <property type="term" value="P:very-low-density lipoprotein particle clearance"/>
    <property type="evidence" value="ECO:0007669"/>
    <property type="project" value="TreeGrafter"/>
</dbReference>
<evidence type="ECO:0000256" key="6">
    <source>
        <dbReference type="ARBA" id="ARBA00022525"/>
    </source>
</evidence>
<proteinExistence type="inferred from homology"/>
<dbReference type="OrthoDB" id="8941712at2759"/>
<dbReference type="InterPro" id="IPR043081">
    <property type="entry name" value="ApoC-1_sf"/>
</dbReference>
<sequence length="162" mass="18002">MECLPGGLEASRVGEQRAKRGLVEWMEAHTLGSLQLSFCSSDRLKGPLPQREVGGLWNIDPRAQPRRVPLRPPAMRLFLSLPVLVVVLAMVLEGPAPAQAAPEISSTLERIPDKLKEFGNTLEDKTRAAIESIKQSDIPAKTRNWFSETFKKVKEQLKTAFS</sequence>
<dbReference type="PANTHER" id="PTHR16565">
    <property type="entry name" value="APOLIPOPROTEIN C-I"/>
    <property type="match status" value="1"/>
</dbReference>
<keyword evidence="11" id="KW-1185">Reference proteome</keyword>
<keyword evidence="5" id="KW-0813">Transport</keyword>
<evidence type="ECO:0000256" key="8">
    <source>
        <dbReference type="ARBA" id="ARBA00023055"/>
    </source>
</evidence>
<dbReference type="Proteomes" id="UP000245340">
    <property type="component" value="Unplaced"/>
</dbReference>
<dbReference type="KEGG" id="oro:101385899"/>
<evidence type="ECO:0000256" key="4">
    <source>
        <dbReference type="ARBA" id="ARBA00021680"/>
    </source>
</evidence>
<protein>
    <recommendedName>
        <fullName evidence="4">Apolipoprotein C-I</fullName>
    </recommendedName>
    <alternativeName>
        <fullName evidence="10">Apolipoprotein C1</fullName>
    </alternativeName>
</protein>
<dbReference type="CTD" id="341"/>
<evidence type="ECO:0000256" key="1">
    <source>
        <dbReference type="ARBA" id="ARBA00003248"/>
    </source>
</evidence>
<dbReference type="GO" id="GO:0006641">
    <property type="term" value="P:triglyceride metabolic process"/>
    <property type="evidence" value="ECO:0007669"/>
    <property type="project" value="TreeGrafter"/>
</dbReference>
<name>A0A2U3VZJ8_ODORO</name>
<gene>
    <name evidence="12" type="primary">APOC1</name>
</gene>
<dbReference type="Pfam" id="PF04691">
    <property type="entry name" value="ApoC-I"/>
    <property type="match status" value="1"/>
</dbReference>
<accession>A0A2U3VZJ8</accession>
<evidence type="ECO:0000256" key="10">
    <source>
        <dbReference type="ARBA" id="ARBA00031177"/>
    </source>
</evidence>
<keyword evidence="6" id="KW-0964">Secreted</keyword>
<dbReference type="AlphaFoldDB" id="A0A2U3VZJ8"/>
<evidence type="ECO:0000313" key="11">
    <source>
        <dbReference type="Proteomes" id="UP000245340"/>
    </source>
</evidence>
<keyword evidence="7" id="KW-0732">Signal</keyword>
<dbReference type="GO" id="GO:0006869">
    <property type="term" value="P:lipid transport"/>
    <property type="evidence" value="ECO:0007669"/>
    <property type="project" value="UniProtKB-KW"/>
</dbReference>
<evidence type="ECO:0000256" key="7">
    <source>
        <dbReference type="ARBA" id="ARBA00022729"/>
    </source>
</evidence>
<keyword evidence="8" id="KW-0445">Lipid transport</keyword>
<dbReference type="GO" id="GO:0010916">
    <property type="term" value="P:negative regulation of very-low-density lipoprotein particle clearance"/>
    <property type="evidence" value="ECO:0007669"/>
    <property type="project" value="TreeGrafter"/>
</dbReference>
<comment type="similarity">
    <text evidence="3">Belongs to the apolipoprotein C1 family.</text>
</comment>
<dbReference type="GO" id="GO:0034361">
    <property type="term" value="C:very-low-density lipoprotein particle"/>
    <property type="evidence" value="ECO:0007669"/>
    <property type="project" value="UniProtKB-KW"/>
</dbReference>
<keyword evidence="9" id="KW-0850">VLDL</keyword>
<dbReference type="GO" id="GO:0034364">
    <property type="term" value="C:high-density lipoprotein particle"/>
    <property type="evidence" value="ECO:0007669"/>
    <property type="project" value="TreeGrafter"/>
</dbReference>
<dbReference type="PANTHER" id="PTHR16565:SF2">
    <property type="entry name" value="APOLIPOPROTEIN C-I"/>
    <property type="match status" value="1"/>
</dbReference>
<organism evidence="11 12">
    <name type="scientific">Odobenus rosmarus divergens</name>
    <name type="common">Pacific walrus</name>
    <dbReference type="NCBI Taxonomy" id="9708"/>
    <lineage>
        <taxon>Eukaryota</taxon>
        <taxon>Metazoa</taxon>
        <taxon>Chordata</taxon>
        <taxon>Craniata</taxon>
        <taxon>Vertebrata</taxon>
        <taxon>Euteleostomi</taxon>
        <taxon>Mammalia</taxon>
        <taxon>Eutheria</taxon>
        <taxon>Laurasiatheria</taxon>
        <taxon>Carnivora</taxon>
        <taxon>Caniformia</taxon>
        <taxon>Pinnipedia</taxon>
        <taxon>Odobenidae</taxon>
        <taxon>Odobenus</taxon>
    </lineage>
</organism>
<dbReference type="InterPro" id="IPR006781">
    <property type="entry name" value="ApoC-I"/>
</dbReference>
<dbReference type="GeneID" id="101385899"/>
<comment type="function">
    <text evidence="1">Inhibitor of lipoprotein binding to the low density lipoprotein (LDL) receptor, LDL receptor-related protein, and very low density lipoprotein (VLDL) receptor. Associates with high density lipoproteins (HDL) and the triacylglycerol-rich lipoproteins in the plasma and makes up about 10% of the protein of the VLDL and 2% of that of HDL. Appears to interfere directly with fatty acid uptake and is also the major plasma inhibitor of cholesteryl ester transfer protein (CETP). Binds free fatty acids and reduces their intracellular esterification. Modulates the interaction of APOE with beta-migrating VLDL and inhibits binding of beta-VLDL to the LDL receptor-related protein.</text>
</comment>
<evidence type="ECO:0000313" key="12">
    <source>
        <dbReference type="RefSeq" id="XP_004401058.1"/>
    </source>
</evidence>
<dbReference type="RefSeq" id="XP_004401058.1">
    <property type="nucleotide sequence ID" value="XM_004401001.1"/>
</dbReference>
<dbReference type="GO" id="GO:0004859">
    <property type="term" value="F:phospholipase inhibitor activity"/>
    <property type="evidence" value="ECO:0007669"/>
    <property type="project" value="TreeGrafter"/>
</dbReference>
<evidence type="ECO:0000256" key="5">
    <source>
        <dbReference type="ARBA" id="ARBA00022448"/>
    </source>
</evidence>
<evidence type="ECO:0000256" key="3">
    <source>
        <dbReference type="ARBA" id="ARBA00009204"/>
    </source>
</evidence>
<reference evidence="12" key="1">
    <citation type="submission" date="2025-08" db="UniProtKB">
        <authorList>
            <consortium name="RefSeq"/>
        </authorList>
    </citation>
    <scope>IDENTIFICATION</scope>
</reference>